<evidence type="ECO:0000313" key="3">
    <source>
        <dbReference type="RefSeq" id="XP_045547592.1"/>
    </source>
</evidence>
<dbReference type="KEGG" id="sasa:106565475"/>
<proteinExistence type="predicted"/>
<organism evidence="1 2">
    <name type="scientific">Salmo salar</name>
    <name type="common">Atlantic salmon</name>
    <dbReference type="NCBI Taxonomy" id="8030"/>
    <lineage>
        <taxon>Eukaryota</taxon>
        <taxon>Metazoa</taxon>
        <taxon>Chordata</taxon>
        <taxon>Craniata</taxon>
        <taxon>Vertebrata</taxon>
        <taxon>Euteleostomi</taxon>
        <taxon>Actinopterygii</taxon>
        <taxon>Neopterygii</taxon>
        <taxon>Teleostei</taxon>
        <taxon>Protacanthopterygii</taxon>
        <taxon>Salmoniformes</taxon>
        <taxon>Salmonidae</taxon>
        <taxon>Salmoninae</taxon>
        <taxon>Salmo</taxon>
    </lineage>
</organism>
<dbReference type="GeneID" id="106565475"/>
<evidence type="ECO:0000313" key="2">
    <source>
        <dbReference type="RefSeq" id="XP_013988169.1"/>
    </source>
</evidence>
<protein>
    <submittedName>
        <fullName evidence="2 3">Uncharacterized protein LOC106565475</fullName>
    </submittedName>
</protein>
<dbReference type="Proteomes" id="UP001652741">
    <property type="component" value="Chromosome ssa12"/>
</dbReference>
<evidence type="ECO:0000313" key="1">
    <source>
        <dbReference type="Proteomes" id="UP001652741"/>
    </source>
</evidence>
<keyword evidence="1" id="KW-1185">Reference proteome</keyword>
<accession>A0A1S3LCG4</accession>
<sequence length="312" mass="36174">MERTNPRNIREIYFSGEHRNITTLKNEAILYTHGYIHKPIPLYPEEPEFHISKVAHVTEESKIDEILDSNGFRGRDRSLLWWSLAIEHDDIRAAEDRYLEKIFPDRTPEQREVQRERGSFLNQFTTSPAFRQASRYGNFRFTLSLSDLLKMYREQICGGEKPVLKVYETSVYKLEIMYSVLVHSPSVDEFEEYPFLGDGSDDAVCGYRENDVEGEGEGHIVWRAQAMSATQKVGLTINDMDKIVETDGDVYKKYYMWDHVTLALHLPEGLFLKVDRENLIKNLTACEVDEPFLGGHRLSLLDAQTKVQSLNN</sequence>
<name>A0A1S3LCG4_SALSA</name>
<gene>
    <name evidence="2 3" type="primary">LOC106565475</name>
</gene>
<reference evidence="2" key="1">
    <citation type="submission" date="2025-04" db="UniProtKB">
        <authorList>
            <consortium name="RefSeq"/>
        </authorList>
    </citation>
    <scope>IDENTIFICATION</scope>
    <source>
        <tissue evidence="2">Muscle</tissue>
    </source>
</reference>
<dbReference type="RefSeq" id="XP_045547592.1">
    <property type="nucleotide sequence ID" value="XM_045691636.1"/>
</dbReference>
<dbReference type="AlphaFoldDB" id="A0A1S3LCG4"/>
<dbReference type="RefSeq" id="XP_013988169.1">
    <property type="nucleotide sequence ID" value="XM_014132694.1"/>
</dbReference>